<dbReference type="SUPFAM" id="SSF49899">
    <property type="entry name" value="Concanavalin A-like lectins/glucanases"/>
    <property type="match status" value="1"/>
</dbReference>
<comment type="caution">
    <text evidence="4">The sequence shown here is derived from an EMBL/GenBank/DDBJ whole genome shotgun (WGS) entry which is preliminary data.</text>
</comment>
<dbReference type="PROSITE" id="PS51762">
    <property type="entry name" value="GH16_2"/>
    <property type="match status" value="1"/>
</dbReference>
<feature type="domain" description="GH16" evidence="3">
    <location>
        <begin position="24"/>
        <end position="248"/>
    </location>
</feature>
<keyword evidence="2" id="KW-0732">Signal</keyword>
<keyword evidence="5" id="KW-1185">Reference proteome</keyword>
<dbReference type="InterPro" id="IPR000757">
    <property type="entry name" value="Beta-glucanase-like"/>
</dbReference>
<dbReference type="CDD" id="cd00413">
    <property type="entry name" value="Glyco_hydrolase_16"/>
    <property type="match status" value="1"/>
</dbReference>
<dbReference type="Gene3D" id="2.60.120.200">
    <property type="match status" value="1"/>
</dbReference>
<comment type="similarity">
    <text evidence="1">Belongs to the glycosyl hydrolase 16 family.</text>
</comment>
<dbReference type="Gene3D" id="2.80.10.50">
    <property type="match status" value="2"/>
</dbReference>
<evidence type="ECO:0000259" key="3">
    <source>
        <dbReference type="PROSITE" id="PS51762"/>
    </source>
</evidence>
<name>A0ABT3FVH0_9BACT</name>
<dbReference type="CDD" id="cd00161">
    <property type="entry name" value="beta-trefoil_Ricin-like"/>
    <property type="match status" value="1"/>
</dbReference>
<evidence type="ECO:0000256" key="1">
    <source>
        <dbReference type="ARBA" id="ARBA00006865"/>
    </source>
</evidence>
<feature type="chain" id="PRO_5046901041" evidence="2">
    <location>
        <begin position="25"/>
        <end position="407"/>
    </location>
</feature>
<accession>A0ABT3FVH0</accession>
<evidence type="ECO:0000313" key="5">
    <source>
        <dbReference type="Proteomes" id="UP001207930"/>
    </source>
</evidence>
<dbReference type="InterPro" id="IPR050546">
    <property type="entry name" value="Glycosyl_Hydrlase_16"/>
</dbReference>
<dbReference type="PANTHER" id="PTHR10963:SF55">
    <property type="entry name" value="GLYCOSIDE HYDROLASE FAMILY 16 PROTEIN"/>
    <property type="match status" value="1"/>
</dbReference>
<dbReference type="Proteomes" id="UP001207930">
    <property type="component" value="Unassembled WGS sequence"/>
</dbReference>
<dbReference type="InterPro" id="IPR035992">
    <property type="entry name" value="Ricin_B-like_lectins"/>
</dbReference>
<dbReference type="InterPro" id="IPR000772">
    <property type="entry name" value="Ricin_B_lectin"/>
</dbReference>
<dbReference type="Pfam" id="PF14200">
    <property type="entry name" value="RicinB_lectin_2"/>
    <property type="match status" value="1"/>
</dbReference>
<dbReference type="PROSITE" id="PS50231">
    <property type="entry name" value="RICIN_B_LECTIN"/>
    <property type="match status" value="1"/>
</dbReference>
<dbReference type="Pfam" id="PF00722">
    <property type="entry name" value="Glyco_hydro_16"/>
    <property type="match status" value="1"/>
</dbReference>
<dbReference type="RefSeq" id="WP_264503492.1">
    <property type="nucleotide sequence ID" value="NZ_JAPDDS010000019.1"/>
</dbReference>
<proteinExistence type="inferred from homology"/>
<gene>
    <name evidence="4" type="ORF">OKA04_22565</name>
</gene>
<dbReference type="SUPFAM" id="SSF50370">
    <property type="entry name" value="Ricin B-like lectins"/>
    <property type="match status" value="1"/>
</dbReference>
<feature type="signal peptide" evidence="2">
    <location>
        <begin position="1"/>
        <end position="24"/>
    </location>
</feature>
<protein>
    <submittedName>
        <fullName evidence="4">RICIN domain-containing protein</fullName>
    </submittedName>
</protein>
<sequence>MTQTARRLIATAALVLTGITTAHAGWWQETFFEGFDAPLDTSKWYIYDSVGHAGNGLRKPSAVTVSDSMLNITAKMVNGQLVSGGIATTQNFQYGRFEFRVRTLQTADDRTSGVVLTWPISDNWPAEGENDIYETMTDGDRPHFETNIHYLDATSTHHAWKRTYPAAPAWQWWTVAMDWTPDSIKIYRKQENAPFRPDELPIAVLDDPSRVPDYLHRLCIQLDAYYPTMTGEALMQVAWARVYQWNPNATPPSIQPPAIVDGGIYRISPYLATHRCLEVPLDQYADGTGLVNYDYYDLLNQLWLITDDGGGYWRFSPLSSPDKALDVNGGASADGTKVQIWTHNTSSAQRWKIYHTGGGWFQFKPQCAPSSVLSLKLGNTANNNPYYLWTDHDTDPQYFHMQLFGVE</sequence>
<evidence type="ECO:0000256" key="2">
    <source>
        <dbReference type="SAM" id="SignalP"/>
    </source>
</evidence>
<dbReference type="EMBL" id="JAPDDS010000019">
    <property type="protein sequence ID" value="MCW1887537.1"/>
    <property type="molecule type" value="Genomic_DNA"/>
</dbReference>
<reference evidence="4 5" key="1">
    <citation type="submission" date="2022-10" db="EMBL/GenBank/DDBJ databases">
        <title>Luteolibacter flavescens strain MCCC 1K03193, whole genome shotgun sequencing project.</title>
        <authorList>
            <person name="Zhao G."/>
            <person name="Shen L."/>
        </authorList>
    </citation>
    <scope>NUCLEOTIDE SEQUENCE [LARGE SCALE GENOMIC DNA]</scope>
    <source>
        <strain evidence="4 5">MCCC 1K03193</strain>
    </source>
</reference>
<organism evidence="4 5">
    <name type="scientific">Luteolibacter flavescens</name>
    <dbReference type="NCBI Taxonomy" id="1859460"/>
    <lineage>
        <taxon>Bacteria</taxon>
        <taxon>Pseudomonadati</taxon>
        <taxon>Verrucomicrobiota</taxon>
        <taxon>Verrucomicrobiia</taxon>
        <taxon>Verrucomicrobiales</taxon>
        <taxon>Verrucomicrobiaceae</taxon>
        <taxon>Luteolibacter</taxon>
    </lineage>
</organism>
<dbReference type="InterPro" id="IPR013320">
    <property type="entry name" value="ConA-like_dom_sf"/>
</dbReference>
<dbReference type="PANTHER" id="PTHR10963">
    <property type="entry name" value="GLYCOSYL HYDROLASE-RELATED"/>
    <property type="match status" value="1"/>
</dbReference>
<evidence type="ECO:0000313" key="4">
    <source>
        <dbReference type="EMBL" id="MCW1887537.1"/>
    </source>
</evidence>